<evidence type="ECO:0000313" key="2">
    <source>
        <dbReference type="EMBL" id="KPV76458.1"/>
    </source>
</evidence>
<feature type="compositionally biased region" description="Low complexity" evidence="1">
    <location>
        <begin position="742"/>
        <end position="760"/>
    </location>
</feature>
<protein>
    <submittedName>
        <fullName evidence="2">Uncharacterized protein</fullName>
    </submittedName>
</protein>
<feature type="compositionally biased region" description="Polar residues" evidence="1">
    <location>
        <begin position="85"/>
        <end position="101"/>
    </location>
</feature>
<dbReference type="GeneID" id="28976798"/>
<feature type="region of interest" description="Disordered" evidence="1">
    <location>
        <begin position="742"/>
        <end position="945"/>
    </location>
</feature>
<dbReference type="RefSeq" id="XP_018272507.1">
    <property type="nucleotide sequence ID" value="XM_018416350.1"/>
</dbReference>
<feature type="region of interest" description="Disordered" evidence="1">
    <location>
        <begin position="452"/>
        <end position="479"/>
    </location>
</feature>
<feature type="compositionally biased region" description="Basic residues" evidence="1">
    <location>
        <begin position="1049"/>
        <end position="1067"/>
    </location>
</feature>
<feature type="region of interest" description="Disordered" evidence="1">
    <location>
        <begin position="961"/>
        <end position="1109"/>
    </location>
</feature>
<feature type="compositionally biased region" description="Low complexity" evidence="1">
    <location>
        <begin position="238"/>
        <end position="254"/>
    </location>
</feature>
<proteinExistence type="predicted"/>
<feature type="compositionally biased region" description="Low complexity" evidence="1">
    <location>
        <begin position="895"/>
        <end position="908"/>
    </location>
</feature>
<feature type="region of interest" description="Disordered" evidence="1">
    <location>
        <begin position="514"/>
        <end position="539"/>
    </location>
</feature>
<feature type="compositionally biased region" description="Low complexity" evidence="1">
    <location>
        <begin position="661"/>
        <end position="677"/>
    </location>
</feature>
<feature type="compositionally biased region" description="Basic and acidic residues" evidence="1">
    <location>
        <begin position="993"/>
        <end position="1004"/>
    </location>
</feature>
<feature type="compositionally biased region" description="Basic and acidic residues" evidence="1">
    <location>
        <begin position="280"/>
        <end position="292"/>
    </location>
</feature>
<dbReference type="AlphaFoldDB" id="A0A194S6V6"/>
<name>A0A194S6V6_RHOGW</name>
<dbReference type="EMBL" id="KQ474076">
    <property type="protein sequence ID" value="KPV76458.1"/>
    <property type="molecule type" value="Genomic_DNA"/>
</dbReference>
<feature type="compositionally biased region" description="Basic and acidic residues" evidence="1">
    <location>
        <begin position="468"/>
        <end position="478"/>
    </location>
</feature>
<evidence type="ECO:0000256" key="1">
    <source>
        <dbReference type="SAM" id="MobiDB-lite"/>
    </source>
</evidence>
<reference evidence="2 3" key="1">
    <citation type="journal article" date="2015" name="Front. Microbiol.">
        <title>Genome sequence of the plant growth promoting endophytic yeast Rhodotorula graminis WP1.</title>
        <authorList>
            <person name="Firrincieli A."/>
            <person name="Otillar R."/>
            <person name="Salamov A."/>
            <person name="Schmutz J."/>
            <person name="Khan Z."/>
            <person name="Redman R.S."/>
            <person name="Fleck N.D."/>
            <person name="Lindquist E."/>
            <person name="Grigoriev I.V."/>
            <person name="Doty S.L."/>
        </authorList>
    </citation>
    <scope>NUCLEOTIDE SEQUENCE [LARGE SCALE GENOMIC DNA]</scope>
    <source>
        <strain evidence="2 3">WP1</strain>
    </source>
</reference>
<feature type="compositionally biased region" description="Low complexity" evidence="1">
    <location>
        <begin position="1075"/>
        <end position="1091"/>
    </location>
</feature>
<feature type="compositionally biased region" description="Pro residues" evidence="1">
    <location>
        <begin position="22"/>
        <end position="34"/>
    </location>
</feature>
<dbReference type="Proteomes" id="UP000053890">
    <property type="component" value="Unassembled WGS sequence"/>
</dbReference>
<evidence type="ECO:0000313" key="3">
    <source>
        <dbReference type="Proteomes" id="UP000053890"/>
    </source>
</evidence>
<feature type="compositionally biased region" description="Low complexity" evidence="1">
    <location>
        <begin position="323"/>
        <end position="340"/>
    </location>
</feature>
<feature type="compositionally biased region" description="Polar residues" evidence="1">
    <location>
        <begin position="1036"/>
        <end position="1045"/>
    </location>
</feature>
<feature type="region of interest" description="Disordered" evidence="1">
    <location>
        <begin position="651"/>
        <end position="679"/>
    </location>
</feature>
<gene>
    <name evidence="2" type="ORF">RHOBADRAFT_52464</name>
</gene>
<organism evidence="2 3">
    <name type="scientific">Rhodotorula graminis (strain WP1)</name>
    <dbReference type="NCBI Taxonomy" id="578459"/>
    <lineage>
        <taxon>Eukaryota</taxon>
        <taxon>Fungi</taxon>
        <taxon>Dikarya</taxon>
        <taxon>Basidiomycota</taxon>
        <taxon>Pucciniomycotina</taxon>
        <taxon>Microbotryomycetes</taxon>
        <taxon>Sporidiobolales</taxon>
        <taxon>Sporidiobolaceae</taxon>
        <taxon>Rhodotorula</taxon>
    </lineage>
</organism>
<accession>A0A194S6V6</accession>
<dbReference type="OMA" id="AHEISCN"/>
<feature type="region of interest" description="Disordered" evidence="1">
    <location>
        <begin position="149"/>
        <end position="352"/>
    </location>
</feature>
<feature type="compositionally biased region" description="Low complexity" evidence="1">
    <location>
        <begin position="837"/>
        <end position="856"/>
    </location>
</feature>
<keyword evidence="3" id="KW-1185">Reference proteome</keyword>
<sequence length="1139" mass="118074">MAPPPRPAATAALANALVAPPRQQPPPPVLPFPPAQLADLPRPGRVALRPGEAPPPRPPSATVVRRALDGQPVPIAGKARRVPITDQSALAHASTSSQNEQVRGRSAAMVAQIPSDKLKKVLGAPKPGSTSTAAAARSIVAARSTTAAAASTWARREDPTNAFANAGPSMVAAKKKRPSDVDAGGDLKRARGVAGPVARRDDGQAGSSVGHLGGAARPGPLRHERKSTAQRALSLIPVKGSVASVGGSRSSAWAAKHEPQPSGSGAVKPPSKVGAGLDNGKGKARELGEKPVEPSMSARKRGARARDGAPPVGIKPSAWAYSARTAPPTTTQPAALPARAGDTRMAPPQPAPVRSLAELPLFKRKTLSLAEMRAAADVRRAARAPELAPSLDVERLAEGLAQHAPVRPPSSTALYERNARPLADTKALVDARRRAQPAEPAPDLDLEQLAHEHAQHAPPPPRRPSQLQKDHRRGDKKVVTALKRRRSDFKPLGGTLLTSRNTWHDELDDAAVGGSGTGTAARTGALEQPLRPHRAPDRPVLPTWLPFRVDEPPSPDVGALGEEGAAPDTEQIGSAAGALGAVLLGPAPTSSEHGGVPANNMAGRASGVQLEPRAAPRQGASDARVHDSPHAKVGRADALFAKFDALRASLATPPAGDETPVDPSSPSAAASRSPEPAFARKDVPVLLRHSRPHASLSSSPRSDIEQALVPNANLADLVPNTDLAAVGHDDEYSGASLAGLGSSDAAPAAAADSSSSSSSSITDSERNSVASPSRHGSSREVLAADRGWRQLAGEGDMDGVQGSLEGDLGTLSEAWSDGHDHQEHSSSPILQERLARPATSSAAASPSSSTPSAAATELGTLDEERDWPKLSSEEEGDVRGGASPDLARGLGLAAQGRSPSPSPQGQPGLRDSAAGGSSRHSVGSLDPSAGEMGDTNLGGGTGADAVGLNLDLERMAHVGDVDMNQEFGGGFDDEARQGSSSGGEEEQLSVGESIRREGREREGDEAMLELEADKKARQGEGSGGQADGAADRATPGESSPLQRPSSAIRRGKKVQRRRVLPPRRARAFHVAEPVATDTDTDLSSESASSSCEESDLYLGRPSRRKRRATKKVSIRYLTEERKMYEEVRDAGGRVPTGRM</sequence>
<feature type="region of interest" description="Disordered" evidence="1">
    <location>
        <begin position="610"/>
        <end position="629"/>
    </location>
</feature>
<feature type="region of interest" description="Disordered" evidence="1">
    <location>
        <begin position="19"/>
        <end position="108"/>
    </location>
</feature>